<proteinExistence type="predicted"/>
<reference evidence="2" key="1">
    <citation type="journal article" date="2021" name="Proc. Natl. Acad. Sci. U.S.A.">
        <title>A Catalog of Tens of Thousands of Viruses from Human Metagenomes Reveals Hidden Associations with Chronic Diseases.</title>
        <authorList>
            <person name="Tisza M.J."/>
            <person name="Buck C.B."/>
        </authorList>
    </citation>
    <scope>NUCLEOTIDE SEQUENCE</scope>
    <source>
        <strain evidence="2">CtLYp5</strain>
    </source>
</reference>
<dbReference type="EMBL" id="BK032693">
    <property type="protein sequence ID" value="DAF55549.1"/>
    <property type="molecule type" value="Genomic_DNA"/>
</dbReference>
<protein>
    <submittedName>
        <fullName evidence="2">Uncharacterized protein</fullName>
    </submittedName>
</protein>
<feature type="region of interest" description="Disordered" evidence="1">
    <location>
        <begin position="1"/>
        <end position="30"/>
    </location>
</feature>
<evidence type="ECO:0000313" key="2">
    <source>
        <dbReference type="EMBL" id="DAF55549.1"/>
    </source>
</evidence>
<organism evidence="2">
    <name type="scientific">Myoviridae sp. ctLYp5</name>
    <dbReference type="NCBI Taxonomy" id="2827680"/>
    <lineage>
        <taxon>Viruses</taxon>
        <taxon>Duplodnaviria</taxon>
        <taxon>Heunggongvirae</taxon>
        <taxon>Uroviricota</taxon>
        <taxon>Caudoviricetes</taxon>
    </lineage>
</organism>
<sequence length="30" mass="3331">MEFHRTNLSKKPNDTAPATGGLFKRLETVA</sequence>
<accession>A0A8S5SWW5</accession>
<evidence type="ECO:0000256" key="1">
    <source>
        <dbReference type="SAM" id="MobiDB-lite"/>
    </source>
</evidence>
<name>A0A8S5SWW5_9CAUD</name>